<proteinExistence type="predicted"/>
<dbReference type="EMBL" id="JAWJWF010000045">
    <property type="protein sequence ID" value="KAK6627719.1"/>
    <property type="molecule type" value="Genomic_DNA"/>
</dbReference>
<feature type="region of interest" description="Disordered" evidence="1">
    <location>
        <begin position="1"/>
        <end position="99"/>
    </location>
</feature>
<dbReference type="Proteomes" id="UP001359485">
    <property type="component" value="Unassembled WGS sequence"/>
</dbReference>
<reference evidence="2 3" key="1">
    <citation type="submission" date="2023-09" db="EMBL/GenBank/DDBJ databases">
        <title>Genomes of two closely related lineages of the louse Polyplax serrata with different host specificities.</title>
        <authorList>
            <person name="Martinu J."/>
            <person name="Tarabai H."/>
            <person name="Stefka J."/>
            <person name="Hypsa V."/>
        </authorList>
    </citation>
    <scope>NUCLEOTIDE SEQUENCE [LARGE SCALE GENOMIC DNA]</scope>
    <source>
        <strain evidence="2">98ZLc_SE</strain>
    </source>
</reference>
<organism evidence="2 3">
    <name type="scientific">Polyplax serrata</name>
    <name type="common">Common mouse louse</name>
    <dbReference type="NCBI Taxonomy" id="468196"/>
    <lineage>
        <taxon>Eukaryota</taxon>
        <taxon>Metazoa</taxon>
        <taxon>Ecdysozoa</taxon>
        <taxon>Arthropoda</taxon>
        <taxon>Hexapoda</taxon>
        <taxon>Insecta</taxon>
        <taxon>Pterygota</taxon>
        <taxon>Neoptera</taxon>
        <taxon>Paraneoptera</taxon>
        <taxon>Psocodea</taxon>
        <taxon>Troctomorpha</taxon>
        <taxon>Phthiraptera</taxon>
        <taxon>Anoplura</taxon>
        <taxon>Polyplacidae</taxon>
        <taxon>Polyplax</taxon>
    </lineage>
</organism>
<feature type="compositionally biased region" description="Basic and acidic residues" evidence="1">
    <location>
        <begin position="1"/>
        <end position="19"/>
    </location>
</feature>
<sequence>MVRDEIRSGPRIQTSEDGHGSSGDDAASFAPKVQGYGEASPPKKKKSNSQRTSLTGRQMKRRRLRRHSKRQPKGLAQNHRHRHMHMHTHTREGSAEGARSTLPAVRHVRTNPQRDPTASPGTAAADPVATAAAAVAAAAAATTPCPAFPPRPNPPPLTPDWSILAVTLFLESPNLGGRIENPAIQNGGDGLTQQKIKRNPKENKKKIIIILCCSTNNNNFTPAKADPTPNGDVYGNAPHDLKKKKKNSALKRQNTAAPQGCGLATTAKLYFRTCNAVTRALLFSSPFPLAVVHHYATSAVTHLRPSTAHKYSEKTLSIQGRDVGGFALCRGILLARDSHSGTSSPRSLPLGSSPLEGNTKRSQVEGLE</sequence>
<evidence type="ECO:0000313" key="3">
    <source>
        <dbReference type="Proteomes" id="UP001359485"/>
    </source>
</evidence>
<name>A0ABR1AUU7_POLSC</name>
<feature type="region of interest" description="Disordered" evidence="1">
    <location>
        <begin position="338"/>
        <end position="368"/>
    </location>
</feature>
<protein>
    <submittedName>
        <fullName evidence="2">Uncharacterized protein</fullName>
    </submittedName>
</protein>
<keyword evidence="3" id="KW-1185">Reference proteome</keyword>
<accession>A0ABR1AUU7</accession>
<comment type="caution">
    <text evidence="2">The sequence shown here is derived from an EMBL/GenBank/DDBJ whole genome shotgun (WGS) entry which is preliminary data.</text>
</comment>
<feature type="compositionally biased region" description="Basic residues" evidence="1">
    <location>
        <begin position="58"/>
        <end position="88"/>
    </location>
</feature>
<gene>
    <name evidence="2" type="ORF">RUM44_010198</name>
</gene>
<evidence type="ECO:0000313" key="2">
    <source>
        <dbReference type="EMBL" id="KAK6627719.1"/>
    </source>
</evidence>
<evidence type="ECO:0000256" key="1">
    <source>
        <dbReference type="SAM" id="MobiDB-lite"/>
    </source>
</evidence>
<feature type="compositionally biased region" description="Basic and acidic residues" evidence="1">
    <location>
        <begin position="358"/>
        <end position="368"/>
    </location>
</feature>
<feature type="compositionally biased region" description="Low complexity" evidence="1">
    <location>
        <begin position="340"/>
        <end position="357"/>
    </location>
</feature>